<feature type="binding site" description="in other chain" evidence="8">
    <location>
        <begin position="31"/>
        <end position="33"/>
    </location>
    <ligand>
        <name>FMN</name>
        <dbReference type="ChEBI" id="CHEBI:58210"/>
        <note>ligand shared between dimeric partners</note>
    </ligand>
</feature>
<dbReference type="PANTHER" id="PTHR43821:SF1">
    <property type="entry name" value="NAD(P)H NITROREDUCTASE YDJA-RELATED"/>
    <property type="match status" value="1"/>
</dbReference>
<comment type="cofactor">
    <cofactor evidence="8">
        <name>FMN</name>
        <dbReference type="ChEBI" id="CHEBI:58210"/>
    </cofactor>
    <text evidence="8">Binds 1 FMN per subunit.</text>
</comment>
<gene>
    <name evidence="10" type="ORF">SAMN05444159_6604</name>
</gene>
<dbReference type="Pfam" id="PF00881">
    <property type="entry name" value="Nitroreductase"/>
    <property type="match status" value="1"/>
</dbReference>
<evidence type="ECO:0000256" key="8">
    <source>
        <dbReference type="PIRSR" id="PIRSR000232-1"/>
    </source>
</evidence>
<dbReference type="Gene3D" id="3.40.109.10">
    <property type="entry name" value="NADH Oxidase"/>
    <property type="match status" value="1"/>
</dbReference>
<dbReference type="EMBL" id="LT670844">
    <property type="protein sequence ID" value="SHL70649.1"/>
    <property type="molecule type" value="Genomic_DNA"/>
</dbReference>
<dbReference type="InterPro" id="IPR052530">
    <property type="entry name" value="NAD(P)H_nitroreductase"/>
</dbReference>
<dbReference type="AlphaFoldDB" id="A0A1M7CV03"/>
<protein>
    <recommendedName>
        <fullName evidence="7">Putative NAD(P)H nitroreductase</fullName>
        <ecNumber evidence="7">1.-.-.-</ecNumber>
    </recommendedName>
</protein>
<comment type="similarity">
    <text evidence="1 7">Belongs to the nitroreductase family.</text>
</comment>
<dbReference type="InterPro" id="IPR026021">
    <property type="entry name" value="YdjA-like"/>
</dbReference>
<feature type="domain" description="Nitroreductase" evidence="9">
    <location>
        <begin position="31"/>
        <end position="186"/>
    </location>
</feature>
<evidence type="ECO:0000256" key="1">
    <source>
        <dbReference type="ARBA" id="ARBA00007118"/>
    </source>
</evidence>
<accession>A0A1M7CV03</accession>
<evidence type="ECO:0000256" key="7">
    <source>
        <dbReference type="PIRNR" id="PIRNR000232"/>
    </source>
</evidence>
<sequence>MPFAYLVVGNSPNPPMKETLVPDAIDLLKIRRSVKPREMSGPGPSPAELETILTIGARVPDHGKLVPWRFIIFEGEARARAGEVIAKVFAQKNPNAQASEIDVEKRRLTDAPLVIGVVSFTKPHPKVPPWEQQLSAGASAMNIVTAATALGYGACWLTGWFAFDRDVLDGLGLKADEKLAGLIHIGTPSKPSEDRPRPALADIVTRF</sequence>
<evidence type="ECO:0000313" key="10">
    <source>
        <dbReference type="EMBL" id="SHL70649.1"/>
    </source>
</evidence>
<keyword evidence="3 7" id="KW-0288">FMN</keyword>
<organism evidence="10 11">
    <name type="scientific">Bradyrhizobium lablabi</name>
    <dbReference type="NCBI Taxonomy" id="722472"/>
    <lineage>
        <taxon>Bacteria</taxon>
        <taxon>Pseudomonadati</taxon>
        <taxon>Pseudomonadota</taxon>
        <taxon>Alphaproteobacteria</taxon>
        <taxon>Hyphomicrobiales</taxon>
        <taxon>Nitrobacteraceae</taxon>
        <taxon>Bradyrhizobium</taxon>
    </lineage>
</organism>
<name>A0A1M7CV03_9BRAD</name>
<dbReference type="EC" id="1.-.-.-" evidence="7"/>
<evidence type="ECO:0000256" key="3">
    <source>
        <dbReference type="ARBA" id="ARBA00022643"/>
    </source>
</evidence>
<dbReference type="PANTHER" id="PTHR43821">
    <property type="entry name" value="NAD(P)H NITROREDUCTASE YDJA-RELATED"/>
    <property type="match status" value="1"/>
</dbReference>
<dbReference type="PIRSF" id="PIRSF000232">
    <property type="entry name" value="YdjA"/>
    <property type="match status" value="1"/>
</dbReference>
<dbReference type="GO" id="GO:0016491">
    <property type="term" value="F:oxidoreductase activity"/>
    <property type="evidence" value="ECO:0007669"/>
    <property type="project" value="UniProtKB-UniRule"/>
</dbReference>
<dbReference type="Proteomes" id="UP000189935">
    <property type="component" value="Chromosome I"/>
</dbReference>
<feature type="binding site" evidence="8">
    <location>
        <position position="62"/>
    </location>
    <ligand>
        <name>FMN</name>
        <dbReference type="ChEBI" id="CHEBI:58210"/>
        <note>ligand shared between dimeric partners</note>
    </ligand>
</feature>
<evidence type="ECO:0000259" key="9">
    <source>
        <dbReference type="Pfam" id="PF00881"/>
    </source>
</evidence>
<dbReference type="InterPro" id="IPR000415">
    <property type="entry name" value="Nitroreductase-like"/>
</dbReference>
<proteinExistence type="inferred from homology"/>
<evidence type="ECO:0000256" key="4">
    <source>
        <dbReference type="ARBA" id="ARBA00022857"/>
    </source>
</evidence>
<reference evidence="10 11" key="1">
    <citation type="submission" date="2016-11" db="EMBL/GenBank/DDBJ databases">
        <authorList>
            <person name="Jaros S."/>
            <person name="Januszkiewicz K."/>
            <person name="Wedrychowicz H."/>
        </authorList>
    </citation>
    <scope>NUCLEOTIDE SEQUENCE [LARGE SCALE GENOMIC DNA]</scope>
    <source>
        <strain evidence="10 11">GAS499</strain>
    </source>
</reference>
<evidence type="ECO:0000256" key="5">
    <source>
        <dbReference type="ARBA" id="ARBA00023002"/>
    </source>
</evidence>
<feature type="binding site" evidence="8">
    <location>
        <position position="58"/>
    </location>
    <ligand>
        <name>FMN</name>
        <dbReference type="ChEBI" id="CHEBI:58210"/>
        <note>ligand shared between dimeric partners</note>
    </ligand>
</feature>
<keyword evidence="2 7" id="KW-0285">Flavoprotein</keyword>
<dbReference type="CDD" id="cd02135">
    <property type="entry name" value="YdjA-like"/>
    <property type="match status" value="1"/>
</dbReference>
<dbReference type="SUPFAM" id="SSF55469">
    <property type="entry name" value="FMN-dependent nitroreductase-like"/>
    <property type="match status" value="1"/>
</dbReference>
<feature type="binding site" description="in other chain" evidence="8">
    <location>
        <begin position="156"/>
        <end position="158"/>
    </location>
    <ligand>
        <name>FMN</name>
        <dbReference type="ChEBI" id="CHEBI:58210"/>
        <note>ligand shared between dimeric partners</note>
    </ligand>
</feature>
<keyword evidence="6 7" id="KW-0520">NAD</keyword>
<evidence type="ECO:0000256" key="6">
    <source>
        <dbReference type="ARBA" id="ARBA00023027"/>
    </source>
</evidence>
<keyword evidence="5 7" id="KW-0560">Oxidoreductase</keyword>
<keyword evidence="4 7" id="KW-0521">NADP</keyword>
<evidence type="ECO:0000256" key="2">
    <source>
        <dbReference type="ARBA" id="ARBA00022630"/>
    </source>
</evidence>
<evidence type="ECO:0000313" key="11">
    <source>
        <dbReference type="Proteomes" id="UP000189935"/>
    </source>
</evidence>
<dbReference type="InterPro" id="IPR029479">
    <property type="entry name" value="Nitroreductase"/>
</dbReference>